<dbReference type="InterPro" id="IPR021765">
    <property type="entry name" value="UstYa-like"/>
</dbReference>
<keyword evidence="2" id="KW-0472">Membrane</keyword>
<evidence type="ECO:0000256" key="1">
    <source>
        <dbReference type="ARBA" id="ARBA00035112"/>
    </source>
</evidence>
<sequence length="401" mass="46048">MVGIELFSAFLWDAYIKDFLYSRLQTRLRNLAFHEMFNAFNRFLKSAASDDLSNLPQPFTTNTMHQDYQALEGPIQQEEPSDDLGHEYTTQRPRWSTKNRYRLSIYPCSSVGLFIIIVAWLLTNLITAFSITRWMENSSSAGNEHTFYCKFAVTLFTPLRTDYPLAPILNRISLPYSTKQIDAKLFPNISNPDDIYRLPPSPAVDAAWDRISANIIFPISKSDVLRISKDPSTALTAPLDWGFGKGAYIVEIDVFHQIHCLNALRKALITNYDHYYGKTYGLEPPLMFQTHLNHCTDILLQNLMCHADVEVITHVWQEDQDWPYPDFGISKQCRDFESLLKWKEENEIIGMEKKYLAYRKPPHATQLPREPGMAELGNGTGFKNGVATGPIPVNVCRYKQD</sequence>
<gene>
    <name evidence="3" type="ORF">JMJ35_003641</name>
</gene>
<dbReference type="AlphaFoldDB" id="A0AA39R5B6"/>
<dbReference type="Proteomes" id="UP001166286">
    <property type="component" value="Unassembled WGS sequence"/>
</dbReference>
<dbReference type="PANTHER" id="PTHR33365">
    <property type="entry name" value="YALI0B05434P"/>
    <property type="match status" value="1"/>
</dbReference>
<accession>A0AA39R5B6</accession>
<name>A0AA39R5B6_9LECA</name>
<reference evidence="3" key="1">
    <citation type="submission" date="2023-03" db="EMBL/GenBank/DDBJ databases">
        <title>Complete genome of Cladonia borealis.</title>
        <authorList>
            <person name="Park H."/>
        </authorList>
    </citation>
    <scope>NUCLEOTIDE SEQUENCE</scope>
    <source>
        <strain evidence="3">ANT050790</strain>
    </source>
</reference>
<evidence type="ECO:0000256" key="2">
    <source>
        <dbReference type="SAM" id="Phobius"/>
    </source>
</evidence>
<comment type="caution">
    <text evidence="3">The sequence shown here is derived from an EMBL/GenBank/DDBJ whole genome shotgun (WGS) entry which is preliminary data.</text>
</comment>
<comment type="similarity">
    <text evidence="1">Belongs to the ustYa family.</text>
</comment>
<dbReference type="Pfam" id="PF11807">
    <property type="entry name" value="UstYa"/>
    <property type="match status" value="1"/>
</dbReference>
<evidence type="ECO:0008006" key="5">
    <source>
        <dbReference type="Google" id="ProtNLM"/>
    </source>
</evidence>
<proteinExistence type="inferred from homology"/>
<evidence type="ECO:0000313" key="3">
    <source>
        <dbReference type="EMBL" id="KAK0513919.1"/>
    </source>
</evidence>
<evidence type="ECO:0000313" key="4">
    <source>
        <dbReference type="Proteomes" id="UP001166286"/>
    </source>
</evidence>
<organism evidence="3 4">
    <name type="scientific">Cladonia borealis</name>
    <dbReference type="NCBI Taxonomy" id="184061"/>
    <lineage>
        <taxon>Eukaryota</taxon>
        <taxon>Fungi</taxon>
        <taxon>Dikarya</taxon>
        <taxon>Ascomycota</taxon>
        <taxon>Pezizomycotina</taxon>
        <taxon>Lecanoromycetes</taxon>
        <taxon>OSLEUM clade</taxon>
        <taxon>Lecanoromycetidae</taxon>
        <taxon>Lecanorales</taxon>
        <taxon>Lecanorineae</taxon>
        <taxon>Cladoniaceae</taxon>
        <taxon>Cladonia</taxon>
    </lineage>
</organism>
<keyword evidence="4" id="KW-1185">Reference proteome</keyword>
<dbReference type="EMBL" id="JAFEKC020000006">
    <property type="protein sequence ID" value="KAK0513919.1"/>
    <property type="molecule type" value="Genomic_DNA"/>
</dbReference>
<dbReference type="PANTHER" id="PTHR33365:SF14">
    <property type="entry name" value="TAT PATHWAY SIGNAL SEQUENCE"/>
    <property type="match status" value="1"/>
</dbReference>
<keyword evidence="2" id="KW-1133">Transmembrane helix</keyword>
<protein>
    <recommendedName>
        <fullName evidence="5">Tat pathway signal sequence</fullName>
    </recommendedName>
</protein>
<feature type="transmembrane region" description="Helical" evidence="2">
    <location>
        <begin position="103"/>
        <end position="122"/>
    </location>
</feature>
<dbReference type="GO" id="GO:0043386">
    <property type="term" value="P:mycotoxin biosynthetic process"/>
    <property type="evidence" value="ECO:0007669"/>
    <property type="project" value="InterPro"/>
</dbReference>
<keyword evidence="2" id="KW-0812">Transmembrane</keyword>